<dbReference type="PANTHER" id="PTHR13032">
    <property type="entry name" value="MITOCHONDRIAL IMPORT INNER MEMBRANE TRANSLOCASE SUBUNIT TIM21"/>
    <property type="match status" value="1"/>
</dbReference>
<keyword evidence="9" id="KW-0811">Translocation</keyword>
<dbReference type="Proteomes" id="UP001283341">
    <property type="component" value="Unassembled WGS sequence"/>
</dbReference>
<evidence type="ECO:0000256" key="1">
    <source>
        <dbReference type="ARBA" id="ARBA00004304"/>
    </source>
</evidence>
<dbReference type="InterPro" id="IPR013261">
    <property type="entry name" value="Tim21"/>
</dbReference>
<dbReference type="Gene3D" id="3.10.450.320">
    <property type="entry name" value="Mitochondrial import inner membrane translocase subunit Tim21"/>
    <property type="match status" value="1"/>
</dbReference>
<comment type="subcellular location">
    <subcellularLocation>
        <location evidence="9">Mitochondrion inner membrane</location>
        <topology evidence="9">Single-pass membrane protein</topology>
    </subcellularLocation>
    <subcellularLocation>
        <location evidence="1">Mitochondrion membrane</location>
        <topology evidence="1">Single-pass membrane protein</topology>
    </subcellularLocation>
</comment>
<comment type="similarity">
    <text evidence="2 9">Belongs to the TIM21 family.</text>
</comment>
<evidence type="ECO:0000256" key="4">
    <source>
        <dbReference type="ARBA" id="ARBA00022692"/>
    </source>
</evidence>
<reference evidence="11" key="2">
    <citation type="submission" date="2023-06" db="EMBL/GenBank/DDBJ databases">
        <authorList>
            <consortium name="Lawrence Berkeley National Laboratory"/>
            <person name="Haridas S."/>
            <person name="Hensen N."/>
            <person name="Bonometti L."/>
            <person name="Westerberg I."/>
            <person name="Brannstrom I.O."/>
            <person name="Guillou S."/>
            <person name="Cros-Aarteil S."/>
            <person name="Calhoun S."/>
            <person name="Kuo A."/>
            <person name="Mondo S."/>
            <person name="Pangilinan J."/>
            <person name="Riley R."/>
            <person name="Labutti K."/>
            <person name="Andreopoulos B."/>
            <person name="Lipzen A."/>
            <person name="Chen C."/>
            <person name="Yanf M."/>
            <person name="Daum C."/>
            <person name="Ng V."/>
            <person name="Clum A."/>
            <person name="Steindorff A."/>
            <person name="Ohm R."/>
            <person name="Martin F."/>
            <person name="Silar P."/>
            <person name="Natvig D."/>
            <person name="Lalanne C."/>
            <person name="Gautier V."/>
            <person name="Ament-Velasquez S.L."/>
            <person name="Kruys A."/>
            <person name="Hutchinson M.I."/>
            <person name="Powell A.J."/>
            <person name="Barry K."/>
            <person name="Miller A.N."/>
            <person name="Grigoriev I.V."/>
            <person name="Debuchy R."/>
            <person name="Gladieux P."/>
            <person name="Thoren M.H."/>
            <person name="Johannesson H."/>
        </authorList>
    </citation>
    <scope>NUCLEOTIDE SEQUENCE</scope>
    <source>
        <strain evidence="11">CBS 118394</strain>
    </source>
</reference>
<evidence type="ECO:0000256" key="3">
    <source>
        <dbReference type="ARBA" id="ARBA00020726"/>
    </source>
</evidence>
<reference evidence="11" key="1">
    <citation type="journal article" date="2023" name="Mol. Phylogenet. Evol.">
        <title>Genome-scale phylogeny and comparative genomics of the fungal order Sordariales.</title>
        <authorList>
            <person name="Hensen N."/>
            <person name="Bonometti L."/>
            <person name="Westerberg I."/>
            <person name="Brannstrom I.O."/>
            <person name="Guillou S."/>
            <person name="Cros-Aarteil S."/>
            <person name="Calhoun S."/>
            <person name="Haridas S."/>
            <person name="Kuo A."/>
            <person name="Mondo S."/>
            <person name="Pangilinan J."/>
            <person name="Riley R."/>
            <person name="LaButti K."/>
            <person name="Andreopoulos B."/>
            <person name="Lipzen A."/>
            <person name="Chen C."/>
            <person name="Yan M."/>
            <person name="Daum C."/>
            <person name="Ng V."/>
            <person name="Clum A."/>
            <person name="Steindorff A."/>
            <person name="Ohm R.A."/>
            <person name="Martin F."/>
            <person name="Silar P."/>
            <person name="Natvig D.O."/>
            <person name="Lalanne C."/>
            <person name="Gautier V."/>
            <person name="Ament-Velasquez S.L."/>
            <person name="Kruys A."/>
            <person name="Hutchinson M.I."/>
            <person name="Powell A.J."/>
            <person name="Barry K."/>
            <person name="Miller A.N."/>
            <person name="Grigoriev I.V."/>
            <person name="Debuchy R."/>
            <person name="Gladieux P."/>
            <person name="Hiltunen Thoren M."/>
            <person name="Johannesson H."/>
        </authorList>
    </citation>
    <scope>NUCLEOTIDE SEQUENCE</scope>
    <source>
        <strain evidence="11">CBS 118394</strain>
    </source>
</reference>
<dbReference type="EMBL" id="JAUEDM010000004">
    <property type="protein sequence ID" value="KAK3319325.1"/>
    <property type="molecule type" value="Genomic_DNA"/>
</dbReference>
<dbReference type="AlphaFoldDB" id="A0AAE0M532"/>
<evidence type="ECO:0000256" key="2">
    <source>
        <dbReference type="ARBA" id="ARBA00010867"/>
    </source>
</evidence>
<keyword evidence="4" id="KW-0812">Transmembrane</keyword>
<dbReference type="InterPro" id="IPR038552">
    <property type="entry name" value="Tim21_IMS_sf"/>
</dbReference>
<proteinExistence type="inferred from homology"/>
<dbReference type="PANTHER" id="PTHR13032:SF6">
    <property type="entry name" value="MITOCHONDRIAL IMPORT INNER MEMBRANE TRANSLOCASE SUBUNIT TIM21"/>
    <property type="match status" value="1"/>
</dbReference>
<organism evidence="11 12">
    <name type="scientific">Apodospora peruviana</name>
    <dbReference type="NCBI Taxonomy" id="516989"/>
    <lineage>
        <taxon>Eukaryota</taxon>
        <taxon>Fungi</taxon>
        <taxon>Dikarya</taxon>
        <taxon>Ascomycota</taxon>
        <taxon>Pezizomycotina</taxon>
        <taxon>Sordariomycetes</taxon>
        <taxon>Sordariomycetidae</taxon>
        <taxon>Sordariales</taxon>
        <taxon>Lasiosphaeriaceae</taxon>
        <taxon>Apodospora</taxon>
    </lineage>
</organism>
<keyword evidence="7 9" id="KW-0496">Mitochondrion</keyword>
<comment type="subunit">
    <text evidence="9">Component of the TIM23 complex.</text>
</comment>
<keyword evidence="9" id="KW-0653">Protein transport</keyword>
<keyword evidence="9" id="KW-0999">Mitochondrion inner membrane</keyword>
<evidence type="ECO:0000256" key="8">
    <source>
        <dbReference type="ARBA" id="ARBA00023136"/>
    </source>
</evidence>
<comment type="caution">
    <text evidence="11">The sequence shown here is derived from an EMBL/GenBank/DDBJ whole genome shotgun (WGS) entry which is preliminary data.</text>
</comment>
<keyword evidence="12" id="KW-1185">Reference proteome</keyword>
<keyword evidence="8" id="KW-0472">Membrane</keyword>
<gene>
    <name evidence="11" type="ORF">B0H66DRAFT_559243</name>
</gene>
<evidence type="ECO:0000313" key="11">
    <source>
        <dbReference type="EMBL" id="KAK3319325.1"/>
    </source>
</evidence>
<evidence type="ECO:0000313" key="12">
    <source>
        <dbReference type="Proteomes" id="UP001283341"/>
    </source>
</evidence>
<evidence type="ECO:0000256" key="5">
    <source>
        <dbReference type="ARBA" id="ARBA00022946"/>
    </source>
</evidence>
<feature type="region of interest" description="Disordered" evidence="10">
    <location>
        <begin position="45"/>
        <end position="64"/>
    </location>
</feature>
<keyword evidence="5" id="KW-0809">Transit peptide</keyword>
<evidence type="ECO:0000256" key="7">
    <source>
        <dbReference type="ARBA" id="ARBA00023128"/>
    </source>
</evidence>
<evidence type="ECO:0000256" key="10">
    <source>
        <dbReference type="SAM" id="MobiDB-lite"/>
    </source>
</evidence>
<dbReference type="Pfam" id="PF08294">
    <property type="entry name" value="TIM21"/>
    <property type="match status" value="1"/>
</dbReference>
<evidence type="ECO:0000256" key="9">
    <source>
        <dbReference type="RuleBase" id="RU367142"/>
    </source>
</evidence>
<dbReference type="GO" id="GO:0005744">
    <property type="term" value="C:TIM23 mitochondrial import inner membrane translocase complex"/>
    <property type="evidence" value="ECO:0007669"/>
    <property type="project" value="UniProtKB-UniRule"/>
</dbReference>
<comment type="function">
    <text evidence="9">Essential component of the TIM23 complex, a complex that mediates the translocation of transit peptide-containing proteins across the mitochondrial inner membrane.</text>
</comment>
<protein>
    <recommendedName>
        <fullName evidence="3 9">Mitochondrial import inner membrane translocase subunit Tim21</fullName>
    </recommendedName>
</protein>
<keyword evidence="9" id="KW-0813">Transport</keyword>
<name>A0AAE0M532_9PEZI</name>
<keyword evidence="6" id="KW-1133">Transmembrane helix</keyword>
<accession>A0AAE0M532</accession>
<evidence type="ECO:0000256" key="6">
    <source>
        <dbReference type="ARBA" id="ARBA00022989"/>
    </source>
</evidence>
<sequence>MMKLFPAAPGLGGLRLLRPTTTTTTATTTKTTAAVVSVHAVVANRRRHASTSNESKRRAVTPFNDDGHVPWTNLSAGEKTARATQQTFNFGMVIVGLVLTGGVSYFLYQEVLSPDSKTAYFNRAVNRIKKDPRCLELLGDPKKITAFGEETQNKWRRARPIASTVTKDSRGNEHLMMHFNVCPNPTH</sequence>
<dbReference type="GO" id="GO:0030150">
    <property type="term" value="P:protein import into mitochondrial matrix"/>
    <property type="evidence" value="ECO:0007669"/>
    <property type="project" value="UniProtKB-UniRule"/>
</dbReference>